<dbReference type="InterPro" id="IPR052552">
    <property type="entry name" value="YeaO-like"/>
</dbReference>
<keyword evidence="2" id="KW-1185">Reference proteome</keyword>
<dbReference type="Proteomes" id="UP000321583">
    <property type="component" value="Unassembled WGS sequence"/>
</dbReference>
<comment type="caution">
    <text evidence="1">The sequence shown here is derived from an EMBL/GenBank/DDBJ whole genome shotgun (WGS) entry which is preliminary data.</text>
</comment>
<dbReference type="PANTHER" id="PTHR36849:SF1">
    <property type="entry name" value="CYTOPLASMIC PROTEIN"/>
    <property type="match status" value="1"/>
</dbReference>
<evidence type="ECO:0000313" key="1">
    <source>
        <dbReference type="EMBL" id="TWH03128.1"/>
    </source>
</evidence>
<protein>
    <submittedName>
        <fullName evidence="1">Uncharacterized protein YeaO (DUF488 family)</fullName>
    </submittedName>
</protein>
<accession>A0A562D0P0</accession>
<organism evidence="1 2">
    <name type="scientific">Pseudoxanthomonas taiwanensis J19</name>
    <dbReference type="NCBI Taxonomy" id="935569"/>
    <lineage>
        <taxon>Bacteria</taxon>
        <taxon>Pseudomonadati</taxon>
        <taxon>Pseudomonadota</taxon>
        <taxon>Gammaproteobacteria</taxon>
        <taxon>Lysobacterales</taxon>
        <taxon>Lysobacteraceae</taxon>
        <taxon>Pseudoxanthomonas</taxon>
    </lineage>
</organism>
<dbReference type="Pfam" id="PF22752">
    <property type="entry name" value="DUF488-N3i"/>
    <property type="match status" value="1"/>
</dbReference>
<sequence length="123" mass="14098">MARPARYPVRLKRVYEPPDAEDGLRLLVDGVWPRGMRKDTLELEAWLRIIAPSTALRRWYGHDPARWEAFRARYFAELAANEAGLARLRSYLVRGPVTFVYAAADEEHNNAVALRDYILQGSG</sequence>
<proteinExistence type="predicted"/>
<dbReference type="AlphaFoldDB" id="A0A562D0P0"/>
<dbReference type="OrthoDB" id="9790745at2"/>
<gene>
    <name evidence="1" type="ORF">L613_008400000100</name>
</gene>
<dbReference type="RefSeq" id="WP_019397485.1">
    <property type="nucleotide sequence ID" value="NZ_VLJS01000118.1"/>
</dbReference>
<evidence type="ECO:0000313" key="2">
    <source>
        <dbReference type="Proteomes" id="UP000321583"/>
    </source>
</evidence>
<dbReference type="EMBL" id="VLJS01000118">
    <property type="protein sequence ID" value="TWH03128.1"/>
    <property type="molecule type" value="Genomic_DNA"/>
</dbReference>
<dbReference type="PANTHER" id="PTHR36849">
    <property type="entry name" value="CYTOPLASMIC PROTEIN-RELATED"/>
    <property type="match status" value="1"/>
</dbReference>
<name>A0A562D0P0_9GAMM</name>
<reference evidence="1 2" key="1">
    <citation type="submission" date="2019-07" db="EMBL/GenBank/DDBJ databases">
        <title>Genome sequencing of lignin-degrading bacterial isolates.</title>
        <authorList>
            <person name="Gladden J."/>
        </authorList>
    </citation>
    <scope>NUCLEOTIDE SEQUENCE [LARGE SCALE GENOMIC DNA]</scope>
    <source>
        <strain evidence="1 2">J19</strain>
    </source>
</reference>